<keyword evidence="2" id="KW-1185">Reference proteome</keyword>
<accession>A0AAW1PX85</accession>
<reference evidence="1 2" key="1">
    <citation type="journal article" date="2024" name="Nat. Commun.">
        <title>Phylogenomics reveals the evolutionary origins of lichenization in chlorophyte algae.</title>
        <authorList>
            <person name="Puginier C."/>
            <person name="Libourel C."/>
            <person name="Otte J."/>
            <person name="Skaloud P."/>
            <person name="Haon M."/>
            <person name="Grisel S."/>
            <person name="Petersen M."/>
            <person name="Berrin J.G."/>
            <person name="Delaux P.M."/>
            <person name="Dal Grande F."/>
            <person name="Keller J."/>
        </authorList>
    </citation>
    <scope>NUCLEOTIDE SEQUENCE [LARGE SCALE GENOMIC DNA]</scope>
    <source>
        <strain evidence="1 2">SAG 2036</strain>
    </source>
</reference>
<dbReference type="EMBL" id="JALJOQ010000002">
    <property type="protein sequence ID" value="KAK9813996.1"/>
    <property type="molecule type" value="Genomic_DNA"/>
</dbReference>
<organism evidence="1 2">
    <name type="scientific">Symbiochloris irregularis</name>
    <dbReference type="NCBI Taxonomy" id="706552"/>
    <lineage>
        <taxon>Eukaryota</taxon>
        <taxon>Viridiplantae</taxon>
        <taxon>Chlorophyta</taxon>
        <taxon>core chlorophytes</taxon>
        <taxon>Trebouxiophyceae</taxon>
        <taxon>Trebouxiales</taxon>
        <taxon>Trebouxiaceae</taxon>
        <taxon>Symbiochloris</taxon>
    </lineage>
</organism>
<dbReference type="AlphaFoldDB" id="A0AAW1PX85"/>
<evidence type="ECO:0000313" key="1">
    <source>
        <dbReference type="EMBL" id="KAK9813996.1"/>
    </source>
</evidence>
<gene>
    <name evidence="1" type="ORF">WJX73_008539</name>
</gene>
<comment type="caution">
    <text evidence="1">The sequence shown here is derived from an EMBL/GenBank/DDBJ whole genome shotgun (WGS) entry which is preliminary data.</text>
</comment>
<sequence>MTGMWKKDKGHSDSMEEACNIMQLPWVFRKAVLILNTVQIEDTDESFRTAAKVAGIIDLVEHYPWEQWVKHPRRDKRRGQHTGRVHRSDHGATIEYSWPPPLGGSGTDDYTLSEDGRTLTVTTSMHIPSIDRRCSYRTVYHRA</sequence>
<evidence type="ECO:0000313" key="2">
    <source>
        <dbReference type="Proteomes" id="UP001465755"/>
    </source>
</evidence>
<name>A0AAW1PX85_9CHLO</name>
<dbReference type="Proteomes" id="UP001465755">
    <property type="component" value="Unassembled WGS sequence"/>
</dbReference>
<protein>
    <submittedName>
        <fullName evidence="1">Uncharacterized protein</fullName>
    </submittedName>
</protein>
<proteinExistence type="predicted"/>